<feature type="domain" description="Ricin B lectin" evidence="1">
    <location>
        <begin position="46"/>
        <end position="116"/>
    </location>
</feature>
<comment type="caution">
    <text evidence="2">The sequence shown here is derived from an EMBL/GenBank/DDBJ whole genome shotgun (WGS) entry which is preliminary data.</text>
</comment>
<dbReference type="EMBL" id="JANVFT010000037">
    <property type="protein sequence ID" value="KAJ4492543.1"/>
    <property type="molecule type" value="Genomic_DNA"/>
</dbReference>
<evidence type="ECO:0000259" key="1">
    <source>
        <dbReference type="Pfam" id="PF14200"/>
    </source>
</evidence>
<reference evidence="2" key="1">
    <citation type="submission" date="2022-08" db="EMBL/GenBank/DDBJ databases">
        <title>A Global Phylogenomic Analysis of the Shiitake Genus Lentinula.</title>
        <authorList>
            <consortium name="DOE Joint Genome Institute"/>
            <person name="Sierra-Patev S."/>
            <person name="Min B."/>
            <person name="Naranjo-Ortiz M."/>
            <person name="Looney B."/>
            <person name="Konkel Z."/>
            <person name="Slot J.C."/>
            <person name="Sakamoto Y."/>
            <person name="Steenwyk J.L."/>
            <person name="Rokas A."/>
            <person name="Carro J."/>
            <person name="Camarero S."/>
            <person name="Ferreira P."/>
            <person name="Molpeceres G."/>
            <person name="Ruiz-Duenas F.J."/>
            <person name="Serrano A."/>
            <person name="Henrissat B."/>
            <person name="Drula E."/>
            <person name="Hughes K.W."/>
            <person name="Mata J.L."/>
            <person name="Ishikawa N.K."/>
            <person name="Vargas-Isla R."/>
            <person name="Ushijima S."/>
            <person name="Smith C.A."/>
            <person name="Ahrendt S."/>
            <person name="Andreopoulos W."/>
            <person name="He G."/>
            <person name="Labutti K."/>
            <person name="Lipzen A."/>
            <person name="Ng V."/>
            <person name="Riley R."/>
            <person name="Sandor L."/>
            <person name="Barry K."/>
            <person name="Martinez A.T."/>
            <person name="Xiao Y."/>
            <person name="Gibbons J.G."/>
            <person name="Terashima K."/>
            <person name="Grigoriev I.V."/>
            <person name="Hibbett D.S."/>
        </authorList>
    </citation>
    <scope>NUCLEOTIDE SEQUENCE</scope>
    <source>
        <strain evidence="2">RHP3577 ss4</strain>
    </source>
</reference>
<keyword evidence="3" id="KW-1185">Reference proteome</keyword>
<gene>
    <name evidence="2" type="ORF">C8R41DRAFT_764964</name>
</gene>
<dbReference type="Gene3D" id="2.80.10.50">
    <property type="match status" value="1"/>
</dbReference>
<proteinExistence type="predicted"/>
<dbReference type="InterPro" id="IPR035992">
    <property type="entry name" value="Ricin_B-like_lectins"/>
</dbReference>
<dbReference type="SUPFAM" id="SSF50370">
    <property type="entry name" value="Ricin B-like lectins"/>
    <property type="match status" value="1"/>
</dbReference>
<accession>A0ABQ8VFX2</accession>
<dbReference type="Proteomes" id="UP001150217">
    <property type="component" value="Unassembled WGS sequence"/>
</dbReference>
<name>A0ABQ8VFX2_9AGAR</name>
<dbReference type="Pfam" id="PF14200">
    <property type="entry name" value="RicinB_lectin_2"/>
    <property type="match status" value="1"/>
</dbReference>
<dbReference type="InterPro" id="IPR000772">
    <property type="entry name" value="Ricin_B_lectin"/>
</dbReference>
<organism evidence="2 3">
    <name type="scientific">Lentinula lateritia</name>
    <dbReference type="NCBI Taxonomy" id="40482"/>
    <lineage>
        <taxon>Eukaryota</taxon>
        <taxon>Fungi</taxon>
        <taxon>Dikarya</taxon>
        <taxon>Basidiomycota</taxon>
        <taxon>Agaricomycotina</taxon>
        <taxon>Agaricomycetes</taxon>
        <taxon>Agaricomycetidae</taxon>
        <taxon>Agaricales</taxon>
        <taxon>Marasmiineae</taxon>
        <taxon>Omphalotaceae</taxon>
        <taxon>Lentinula</taxon>
    </lineage>
</organism>
<evidence type="ECO:0000313" key="2">
    <source>
        <dbReference type="EMBL" id="KAJ4492543.1"/>
    </source>
</evidence>
<sequence length="190" mass="20952">MLFTKFAPSIISVFSLAAYTLAVVMPPRSELESRVYPRATELIQSGSVFTIHNVKADTVVDLSAGDNTTITGWSLNGGKNQQWTTLWSGESWNFQSVATGLYLGIVGTPGNGTNLTVASTPTAWDIWHDTVNETNYRIFVPNTTVNWDLWGYGDATSGDPITLWGTWSGIHQTWRFVQGTQGFLHLDSFI</sequence>
<protein>
    <submittedName>
        <fullName evidence="2">Mannanase</fullName>
    </submittedName>
</protein>
<evidence type="ECO:0000313" key="3">
    <source>
        <dbReference type="Proteomes" id="UP001150217"/>
    </source>
</evidence>
<dbReference type="CDD" id="cd23422">
    <property type="entry name" value="beta-trefoil_Ricin_MPL_CNL"/>
    <property type="match status" value="1"/>
</dbReference>